<name>A0AA36DCH3_9BILA</name>
<keyword evidence="15" id="KW-1185">Reference proteome</keyword>
<dbReference type="InterPro" id="IPR011009">
    <property type="entry name" value="Kinase-like_dom_sf"/>
</dbReference>
<dbReference type="PANTHER" id="PTHR24416">
    <property type="entry name" value="TYROSINE-PROTEIN KINASE RECEPTOR"/>
    <property type="match status" value="1"/>
</dbReference>
<dbReference type="InterPro" id="IPR001245">
    <property type="entry name" value="Ser-Thr/Tyr_kinase_cat_dom"/>
</dbReference>
<keyword evidence="8" id="KW-0675">Receptor</keyword>
<dbReference type="EMBL" id="CATQJA010002665">
    <property type="protein sequence ID" value="CAJ0583723.1"/>
    <property type="molecule type" value="Genomic_DNA"/>
</dbReference>
<feature type="transmembrane region" description="Helical" evidence="10">
    <location>
        <begin position="173"/>
        <end position="197"/>
    </location>
</feature>
<keyword evidence="4" id="KW-0547">Nucleotide-binding</keyword>
<dbReference type="SUPFAM" id="SSF56112">
    <property type="entry name" value="Protein kinase-like (PK-like)"/>
    <property type="match status" value="1"/>
</dbReference>
<evidence type="ECO:0000259" key="12">
    <source>
        <dbReference type="PROSITE" id="PS50011"/>
    </source>
</evidence>
<dbReference type="InterPro" id="IPR008266">
    <property type="entry name" value="Tyr_kinase_AS"/>
</dbReference>
<dbReference type="Gene3D" id="1.10.510.10">
    <property type="entry name" value="Transferase(Phosphotransferase) domain 1"/>
    <property type="match status" value="1"/>
</dbReference>
<evidence type="ECO:0000256" key="5">
    <source>
        <dbReference type="ARBA" id="ARBA00022840"/>
    </source>
</evidence>
<keyword evidence="9" id="KW-0325">Glycoprotein</keyword>
<evidence type="ECO:0000256" key="8">
    <source>
        <dbReference type="ARBA" id="ARBA00023170"/>
    </source>
</evidence>
<dbReference type="GO" id="GO:0010976">
    <property type="term" value="P:positive regulation of neuron projection development"/>
    <property type="evidence" value="ECO:0007669"/>
    <property type="project" value="TreeGrafter"/>
</dbReference>
<dbReference type="InterPro" id="IPR000719">
    <property type="entry name" value="Prot_kinase_dom"/>
</dbReference>
<protein>
    <recommendedName>
        <fullName evidence="16">Protein kinase domain-containing protein</fullName>
    </recommendedName>
</protein>
<dbReference type="PROSITE" id="PS50011">
    <property type="entry name" value="PROTEIN_KINASE_DOM"/>
    <property type="match status" value="1"/>
</dbReference>
<dbReference type="PROSITE" id="PS50814">
    <property type="entry name" value="WIF"/>
    <property type="match status" value="1"/>
</dbReference>
<keyword evidence="7 10" id="KW-0472">Membrane</keyword>
<dbReference type="PRINTS" id="PR00109">
    <property type="entry name" value="TYRKINASE"/>
</dbReference>
<evidence type="ECO:0000259" key="13">
    <source>
        <dbReference type="PROSITE" id="PS50814"/>
    </source>
</evidence>
<proteinExistence type="predicted"/>
<organism evidence="14 15">
    <name type="scientific">Mesorhabditis spiculigera</name>
    <dbReference type="NCBI Taxonomy" id="96644"/>
    <lineage>
        <taxon>Eukaryota</taxon>
        <taxon>Metazoa</taxon>
        <taxon>Ecdysozoa</taxon>
        <taxon>Nematoda</taxon>
        <taxon>Chromadorea</taxon>
        <taxon>Rhabditida</taxon>
        <taxon>Rhabditina</taxon>
        <taxon>Rhabditomorpha</taxon>
        <taxon>Rhabditoidea</taxon>
        <taxon>Rhabditidae</taxon>
        <taxon>Mesorhabditinae</taxon>
        <taxon>Mesorhabditis</taxon>
    </lineage>
</organism>
<feature type="domain" description="Protein kinase" evidence="12">
    <location>
        <begin position="298"/>
        <end position="584"/>
    </location>
</feature>
<evidence type="ECO:0000256" key="6">
    <source>
        <dbReference type="ARBA" id="ARBA00022989"/>
    </source>
</evidence>
<keyword evidence="3 11" id="KW-0732">Signal</keyword>
<feature type="non-terminal residue" evidence="14">
    <location>
        <position position="1"/>
    </location>
</feature>
<keyword evidence="6 10" id="KW-1133">Transmembrane helix</keyword>
<gene>
    <name evidence="14" type="ORF">MSPICULIGERA_LOCUS21793</name>
</gene>
<keyword evidence="5" id="KW-0067">ATP-binding</keyword>
<evidence type="ECO:0000256" key="9">
    <source>
        <dbReference type="ARBA" id="ARBA00023180"/>
    </source>
</evidence>
<comment type="subcellular location">
    <subcellularLocation>
        <location evidence="1">Cell membrane</location>
        <topology evidence="1">Single-pass membrane protein</topology>
    </subcellularLocation>
</comment>
<evidence type="ECO:0000256" key="10">
    <source>
        <dbReference type="SAM" id="Phobius"/>
    </source>
</evidence>
<evidence type="ECO:0000313" key="14">
    <source>
        <dbReference type="EMBL" id="CAJ0583723.1"/>
    </source>
</evidence>
<dbReference type="Proteomes" id="UP001177023">
    <property type="component" value="Unassembled WGS sequence"/>
</dbReference>
<dbReference type="GO" id="GO:0005886">
    <property type="term" value="C:plasma membrane"/>
    <property type="evidence" value="ECO:0007669"/>
    <property type="project" value="UniProtKB-SubCell"/>
</dbReference>
<dbReference type="PROSITE" id="PS00109">
    <property type="entry name" value="PROTEIN_KINASE_TYR"/>
    <property type="match status" value="1"/>
</dbReference>
<dbReference type="Pfam" id="PF02019">
    <property type="entry name" value="WIF"/>
    <property type="match status" value="1"/>
</dbReference>
<sequence>MLLLLFLSLAGPTLASVNLFIPEEEVLRTQGVSRQVSYIQNGVVNETAIERTFKVDGNVTVLNFGWNADSKVTYKAKIASEDMAVLPVLRLPENGEVPTNLETFSVDYRCVGMKSGQFEVSLFLSFIPEKGKNYNVRIITEKLCGARDGRRFIGGDDAENSKQSEKDENRMELLIYIIIGCGIAFLLVIFVILLLYFRASKNGNTTGPPMKSKLPNAFHSLKAKQTQPFLSASPSRWKSSATNKLRASMSLKPSTSKAGTTLPAVDVKTALVALHADRDLFTILTFNELQGKFAEMKWAIWRQTASGFSGDVDEDEDDGTGDEAMLVKMLKPTAGHQELEKFLSDSLVFHHVPAHTNLAKVAAVASFGRFDCPETVTDLPMVCYRHQGFGNLKQFLLTCNAEGVGNKNKNGQTLKTKELLGMGIHIARALKHLHSFGIKHTDVAIRNCIVAEQRNPQSNDRLHVQLIDNSLTKDIFRDDYTQFPDGELYPTHWMSPEALKTNNYDQPNDIWALGVAIWEILSCGAAPFPDIHANNMLSELLNGRRLQRPHNCPESLYDLLSTSWMDSIHRPSAATLTQRLEEYSNEMRQ</sequence>
<dbReference type="GO" id="GO:0004672">
    <property type="term" value="F:protein kinase activity"/>
    <property type="evidence" value="ECO:0007669"/>
    <property type="project" value="InterPro"/>
</dbReference>
<dbReference type="PANTHER" id="PTHR24416:SF349">
    <property type="entry name" value="TYROSINE-PROTEIN KINASE RYK"/>
    <property type="match status" value="1"/>
</dbReference>
<comment type="caution">
    <text evidence="14">The sequence shown here is derived from an EMBL/GenBank/DDBJ whole genome shotgun (WGS) entry which is preliminary data.</text>
</comment>
<accession>A0AA36DCH3</accession>
<evidence type="ECO:0000256" key="1">
    <source>
        <dbReference type="ARBA" id="ARBA00004162"/>
    </source>
</evidence>
<dbReference type="Gene3D" id="2.60.40.2170">
    <property type="entry name" value="Wnt, WIF domain"/>
    <property type="match status" value="1"/>
</dbReference>
<dbReference type="GO" id="GO:0007169">
    <property type="term" value="P:cell surface receptor protein tyrosine kinase signaling pathway"/>
    <property type="evidence" value="ECO:0007669"/>
    <property type="project" value="TreeGrafter"/>
</dbReference>
<feature type="signal peptide" evidence="11">
    <location>
        <begin position="1"/>
        <end position="15"/>
    </location>
</feature>
<dbReference type="GO" id="GO:0005524">
    <property type="term" value="F:ATP binding"/>
    <property type="evidence" value="ECO:0007669"/>
    <property type="project" value="UniProtKB-KW"/>
</dbReference>
<dbReference type="Pfam" id="PF07714">
    <property type="entry name" value="PK_Tyr_Ser-Thr"/>
    <property type="match status" value="1"/>
</dbReference>
<evidence type="ECO:0000256" key="3">
    <source>
        <dbReference type="ARBA" id="ARBA00022729"/>
    </source>
</evidence>
<dbReference type="AlphaFoldDB" id="A0AA36DCH3"/>
<dbReference type="GO" id="GO:0043235">
    <property type="term" value="C:receptor complex"/>
    <property type="evidence" value="ECO:0007669"/>
    <property type="project" value="TreeGrafter"/>
</dbReference>
<evidence type="ECO:0000256" key="7">
    <source>
        <dbReference type="ARBA" id="ARBA00023136"/>
    </source>
</evidence>
<reference evidence="14" key="1">
    <citation type="submission" date="2023-06" db="EMBL/GenBank/DDBJ databases">
        <authorList>
            <person name="Delattre M."/>
        </authorList>
    </citation>
    <scope>NUCLEOTIDE SEQUENCE</scope>
    <source>
        <strain evidence="14">AF72</strain>
    </source>
</reference>
<feature type="chain" id="PRO_5041405634" description="Protein kinase domain-containing protein" evidence="11">
    <location>
        <begin position="16"/>
        <end position="589"/>
    </location>
</feature>
<dbReference type="GO" id="GO:0007409">
    <property type="term" value="P:axonogenesis"/>
    <property type="evidence" value="ECO:0007669"/>
    <property type="project" value="TreeGrafter"/>
</dbReference>
<evidence type="ECO:0000256" key="11">
    <source>
        <dbReference type="SAM" id="SignalP"/>
    </source>
</evidence>
<evidence type="ECO:0000256" key="2">
    <source>
        <dbReference type="ARBA" id="ARBA00022692"/>
    </source>
</evidence>
<evidence type="ECO:0000313" key="15">
    <source>
        <dbReference type="Proteomes" id="UP001177023"/>
    </source>
</evidence>
<keyword evidence="2 10" id="KW-0812">Transmembrane</keyword>
<dbReference type="GO" id="GO:0051897">
    <property type="term" value="P:positive regulation of phosphatidylinositol 3-kinase/protein kinase B signal transduction"/>
    <property type="evidence" value="ECO:0007669"/>
    <property type="project" value="TreeGrafter"/>
</dbReference>
<dbReference type="SMART" id="SM00469">
    <property type="entry name" value="WIF"/>
    <property type="match status" value="1"/>
</dbReference>
<dbReference type="InterPro" id="IPR050122">
    <property type="entry name" value="RTK"/>
</dbReference>
<evidence type="ECO:0008006" key="16">
    <source>
        <dbReference type="Google" id="ProtNLM"/>
    </source>
</evidence>
<dbReference type="InterPro" id="IPR003306">
    <property type="entry name" value="WIF"/>
</dbReference>
<evidence type="ECO:0000256" key="4">
    <source>
        <dbReference type="ARBA" id="ARBA00022741"/>
    </source>
</evidence>
<dbReference type="InterPro" id="IPR038677">
    <property type="entry name" value="WIF_sf"/>
</dbReference>
<feature type="domain" description="WIF" evidence="13">
    <location>
        <begin position="19"/>
        <end position="144"/>
    </location>
</feature>